<sequence>MSYCQGLMEECNKILTQSNGIMNRIIRNESETLHTNLISWFEQSSYEDVKKETEKGFKFKFTIPIKGIPVPFDFGGSDSEEKFNELKGHISRKEVQEMSMSRTVEFLQENISPDIVRAWEQTMARVLTHCSAVFFPDNPGPNDRTDQPDRNDPTGSPVVVKPIYGLQYTMTNEGDLTTIKVYYLPTGANDSYPTVESFRIIGGEVISGQLEVGKVISDEKTITVRQVSNGDAILLIATDKQDLDIHFTTNVLDALFLRVFIHALDITPYSHVYKKELPKGYKIIGGGYNIGFGRGQFGQTSCIPTSSYPSSRNTWTVKFSSKIDENTSDHKQRLYLSLITVYDPHDQWDIKIFNKTVRREDGLTCSPEPDYLLVGGGVELKIIGGEYSSEQLNKEDYRTGLIANFPKDQSTWEIKLNGTDLERLGSWDLTGYCIGIKKNGSIENYVKKQEHSTQVNLTDRIFFPSAGGVEINNSEDRNTYIMTSITALNTNGTPTDTSIPLGWVGFPKMGNTAIDTSVSIIGVRHSDIEVLPMINDPDIPVGGGPMPIR</sequence>
<comment type="caution">
    <text evidence="2">The sequence shown here is derived from an EMBL/GenBank/DDBJ whole genome shotgun (WGS) entry which is preliminary data.</text>
</comment>
<accession>A0ABN8FDM0</accession>
<keyword evidence="3" id="KW-1185">Reference proteome</keyword>
<feature type="region of interest" description="Disordered" evidence="1">
    <location>
        <begin position="136"/>
        <end position="156"/>
    </location>
</feature>
<feature type="compositionally biased region" description="Basic and acidic residues" evidence="1">
    <location>
        <begin position="143"/>
        <end position="152"/>
    </location>
</feature>
<evidence type="ECO:0000256" key="1">
    <source>
        <dbReference type="SAM" id="MobiDB-lite"/>
    </source>
</evidence>
<dbReference type="EMBL" id="CAKMAB010000009">
    <property type="protein sequence ID" value="CAH1055959.1"/>
    <property type="molecule type" value="Genomic_DNA"/>
</dbReference>
<organism evidence="2 3">
    <name type="scientific">Paenibacillus pseudetheri</name>
    <dbReference type="NCBI Taxonomy" id="2897682"/>
    <lineage>
        <taxon>Bacteria</taxon>
        <taxon>Bacillati</taxon>
        <taxon>Bacillota</taxon>
        <taxon>Bacilli</taxon>
        <taxon>Bacillales</taxon>
        <taxon>Paenibacillaceae</taxon>
        <taxon>Paenibacillus</taxon>
    </lineage>
</organism>
<gene>
    <name evidence="2" type="ORF">PAECIP111894_02112</name>
</gene>
<evidence type="ECO:0008006" key="4">
    <source>
        <dbReference type="Google" id="ProtNLM"/>
    </source>
</evidence>
<evidence type="ECO:0000313" key="2">
    <source>
        <dbReference type="EMBL" id="CAH1055959.1"/>
    </source>
</evidence>
<reference evidence="2" key="1">
    <citation type="submission" date="2021-12" db="EMBL/GenBank/DDBJ databases">
        <authorList>
            <person name="Criscuolo A."/>
        </authorList>
    </citation>
    <scope>NUCLEOTIDE SEQUENCE</scope>
    <source>
        <strain evidence="2">CIP111894</strain>
    </source>
</reference>
<dbReference type="Proteomes" id="UP000838749">
    <property type="component" value="Unassembled WGS sequence"/>
</dbReference>
<protein>
    <recommendedName>
        <fullName evidence="4">Jacalin-type lectin domain-containing protein</fullName>
    </recommendedName>
</protein>
<name>A0ABN8FDM0_9BACL</name>
<evidence type="ECO:0000313" key="3">
    <source>
        <dbReference type="Proteomes" id="UP000838749"/>
    </source>
</evidence>
<proteinExistence type="predicted"/>